<dbReference type="OrthoDB" id="3362703at2759"/>
<name>A0A0C3S2G3_PHLG1</name>
<feature type="compositionally biased region" description="Acidic residues" evidence="1">
    <location>
        <begin position="36"/>
        <end position="45"/>
    </location>
</feature>
<feature type="compositionally biased region" description="Basic residues" evidence="1">
    <location>
        <begin position="100"/>
        <end position="116"/>
    </location>
</feature>
<accession>A0A0C3S2G3</accession>
<reference evidence="2 3" key="1">
    <citation type="journal article" date="2014" name="PLoS Genet.">
        <title>Analysis of the Phlebiopsis gigantea genome, transcriptome and secretome provides insight into its pioneer colonization strategies of wood.</title>
        <authorList>
            <person name="Hori C."/>
            <person name="Ishida T."/>
            <person name="Igarashi K."/>
            <person name="Samejima M."/>
            <person name="Suzuki H."/>
            <person name="Master E."/>
            <person name="Ferreira P."/>
            <person name="Ruiz-Duenas F.J."/>
            <person name="Held B."/>
            <person name="Canessa P."/>
            <person name="Larrondo L.F."/>
            <person name="Schmoll M."/>
            <person name="Druzhinina I.S."/>
            <person name="Kubicek C.P."/>
            <person name="Gaskell J.A."/>
            <person name="Kersten P."/>
            <person name="St John F."/>
            <person name="Glasner J."/>
            <person name="Sabat G."/>
            <person name="Splinter BonDurant S."/>
            <person name="Syed K."/>
            <person name="Yadav J."/>
            <person name="Mgbeahuruike A.C."/>
            <person name="Kovalchuk A."/>
            <person name="Asiegbu F.O."/>
            <person name="Lackner G."/>
            <person name="Hoffmeister D."/>
            <person name="Rencoret J."/>
            <person name="Gutierrez A."/>
            <person name="Sun H."/>
            <person name="Lindquist E."/>
            <person name="Barry K."/>
            <person name="Riley R."/>
            <person name="Grigoriev I.V."/>
            <person name="Henrissat B."/>
            <person name="Kues U."/>
            <person name="Berka R.M."/>
            <person name="Martinez A.T."/>
            <person name="Covert S.F."/>
            <person name="Blanchette R.A."/>
            <person name="Cullen D."/>
        </authorList>
    </citation>
    <scope>NUCLEOTIDE SEQUENCE [LARGE SCALE GENOMIC DNA]</scope>
    <source>
        <strain evidence="2 3">11061_1 CR5-6</strain>
    </source>
</reference>
<evidence type="ECO:0000256" key="1">
    <source>
        <dbReference type="SAM" id="MobiDB-lite"/>
    </source>
</evidence>
<organism evidence="2 3">
    <name type="scientific">Phlebiopsis gigantea (strain 11061_1 CR5-6)</name>
    <name type="common">White-rot fungus</name>
    <name type="synonym">Peniophora gigantea</name>
    <dbReference type="NCBI Taxonomy" id="745531"/>
    <lineage>
        <taxon>Eukaryota</taxon>
        <taxon>Fungi</taxon>
        <taxon>Dikarya</taxon>
        <taxon>Basidiomycota</taxon>
        <taxon>Agaricomycotina</taxon>
        <taxon>Agaricomycetes</taxon>
        <taxon>Polyporales</taxon>
        <taxon>Phanerochaetaceae</taxon>
        <taxon>Phlebiopsis</taxon>
    </lineage>
</organism>
<feature type="compositionally biased region" description="Acidic residues" evidence="1">
    <location>
        <begin position="120"/>
        <end position="143"/>
    </location>
</feature>
<feature type="region of interest" description="Disordered" evidence="1">
    <location>
        <begin position="286"/>
        <end position="334"/>
    </location>
</feature>
<feature type="compositionally biased region" description="Basic and acidic residues" evidence="1">
    <location>
        <begin position="167"/>
        <end position="180"/>
    </location>
</feature>
<evidence type="ECO:0000313" key="2">
    <source>
        <dbReference type="EMBL" id="KIP09481.1"/>
    </source>
</evidence>
<feature type="compositionally biased region" description="Low complexity" evidence="1">
    <location>
        <begin position="224"/>
        <end position="237"/>
    </location>
</feature>
<protein>
    <submittedName>
        <fullName evidence="2">Uncharacterized protein</fullName>
    </submittedName>
</protein>
<dbReference type="Proteomes" id="UP000053257">
    <property type="component" value="Unassembled WGS sequence"/>
</dbReference>
<keyword evidence="3" id="KW-1185">Reference proteome</keyword>
<feature type="compositionally biased region" description="Basic and acidic residues" evidence="1">
    <location>
        <begin position="298"/>
        <end position="324"/>
    </location>
</feature>
<dbReference type="HOGENOM" id="CLU_047277_0_0_1"/>
<proteinExistence type="predicted"/>
<gene>
    <name evidence="2" type="ORF">PHLGIDRAFT_126229</name>
</gene>
<feature type="compositionally biased region" description="Polar residues" evidence="1">
    <location>
        <begin position="241"/>
        <end position="251"/>
    </location>
</feature>
<feature type="compositionally biased region" description="Basic residues" evidence="1">
    <location>
        <begin position="211"/>
        <end position="223"/>
    </location>
</feature>
<sequence>MSLKIRIPKNTAGPSIQAAEPAIRQKPSKRRSAVLDSDDEYDGDDASITAESKPSKRARTEELSVVDEGDFDEEVNIDDAVSDDTRFLPQTLDEPTYKRGSGKKAKPPPRRTKKRAVVLSDDEGGEEDYEDNQDVVVDDDDYFTPEPATSRRTGIPKVKSKSIKPAVAEKKNTARDERKAAPAGRRGVSANDFDGDADSKAGSVEPAAPAPKKRKLPTIKKNKPTAGTPTPSGAPVPKLSTKASSGDSSALDNLALPVVGGRKPAATANNADFDLRDKSVYASLFMKPGGITPNSGLSRKEKEEERRRELNKMREDARAKRGAEAQESFDLQAPQEKIARFEKRLRLRVGEAAVMYPNILGGAFRDAMEVSKGVRVRSRPPHRGP</sequence>
<dbReference type="EMBL" id="KN840465">
    <property type="protein sequence ID" value="KIP09481.1"/>
    <property type="molecule type" value="Genomic_DNA"/>
</dbReference>
<evidence type="ECO:0000313" key="3">
    <source>
        <dbReference type="Proteomes" id="UP000053257"/>
    </source>
</evidence>
<feature type="compositionally biased region" description="Acidic residues" evidence="1">
    <location>
        <begin position="64"/>
        <end position="82"/>
    </location>
</feature>
<feature type="region of interest" description="Disordered" evidence="1">
    <location>
        <begin position="1"/>
        <end position="270"/>
    </location>
</feature>
<dbReference type="AlphaFoldDB" id="A0A0C3S2G3"/>